<dbReference type="SMART" id="SM00826">
    <property type="entry name" value="PKS_DH"/>
    <property type="match status" value="1"/>
</dbReference>
<dbReference type="Pfam" id="PF00698">
    <property type="entry name" value="Acyl_transf_1"/>
    <property type="match status" value="1"/>
</dbReference>
<evidence type="ECO:0000259" key="11">
    <source>
        <dbReference type="PROSITE" id="PS52004"/>
    </source>
</evidence>
<keyword evidence="3" id="KW-0597">Phosphoprotein</keyword>
<evidence type="ECO:0000256" key="6">
    <source>
        <dbReference type="ARBA" id="ARBA00023268"/>
    </source>
</evidence>
<dbReference type="InterPro" id="IPR016039">
    <property type="entry name" value="Thiolase-like"/>
</dbReference>
<dbReference type="Pfam" id="PF16197">
    <property type="entry name" value="KAsynt_C_assoc"/>
    <property type="match status" value="1"/>
</dbReference>
<keyword evidence="6" id="KW-0511">Multifunctional enzyme</keyword>
<dbReference type="CDD" id="cd00833">
    <property type="entry name" value="PKS"/>
    <property type="match status" value="1"/>
</dbReference>
<dbReference type="SUPFAM" id="SSF55048">
    <property type="entry name" value="Probable ACP-binding domain of malonyl-CoA ACP transacylase"/>
    <property type="match status" value="1"/>
</dbReference>
<evidence type="ECO:0000259" key="10">
    <source>
        <dbReference type="PROSITE" id="PS50075"/>
    </source>
</evidence>
<name>A0ABV2Z6A8_9ACTN</name>
<dbReference type="InterPro" id="IPR049551">
    <property type="entry name" value="PKS_DH_C"/>
</dbReference>
<dbReference type="InterPro" id="IPR020806">
    <property type="entry name" value="PKS_PP-bd"/>
</dbReference>
<sequence length="1919" mass="197867">MESTSAPAWPAADRPGGERRRVLLGVVRAHLAELLGYPVPEDASEVPFLDLGIDSLTAVDLRDRLGAGSGLRLPSTLVFDHPTPVALAAFLDTLRTADSAPPADAPSDTAPADAPAAEPTGPAADDDPVVIVGMACHFAGGVDSPEDLWRLLAAGDDAIGPLPTDRGWDLDALYDPDPDRSGTSYVRGGGFLDRAAEFDAAFFGISPREALVMDPQQRLLLETSWEALERAGIDPAALRGSPTAVYAGVADFDHALTARPVPDSDMYYTTGTHHSVASGRISYALGLEGAALTVDTACSSSLVTLHLAAQALRQGECALALAGGATVLSGPSVHQGFSRQRALSPDGRCRAFADGADGFGPAEGVGMLVLERLSDALRAGRRILGVVRGSAVNQDGASNGLTAPSGPAQQRVIRQALASAGLSASDVDMVEAHGTGTPLGDPIEAQALLATYGQRPSDAPPLLLGSVKSNIGHTQAAAGVAGVIKSVLALEHGTVPASLHVDAVSSHVDWTAGAVEVVREAAPWPPTGRPRRAGVSSFGMSGTNVHVIVEQAPPAVEREPAPAPRGAAGPLLWPVSGRGDAALRAQAGRTAEYLRGDDGAPDAAVAAALAGRTGFERRAVALAADRTGAATALAALATGAEPDSVVTGTAPAGAATGGTVLVFPGQGSQWAGMGRELLDASPVFADWVARCERAFAPYLDWSLTALLRDEDSTVSLDQGDAVVQPALFTVMTGLAALWRHHGVTPAAVVGHSQGEIAAAHVAGALTLDDAAKIVALRAGLLTELAGRGAMATVMLGRAETAARIADWDGALTVAAVNSPSATAVSGDAAAVTEFLDRMAADGIWARRIPIDYASHSAQTEILADRLHTLLADITPLPGDGTLFCSTVTGGPVDPAELDGSYWYRNLRETVDFQGAVSHLLDRGFRVFVEAAAHPVLTMAVDRILEERGHEGVVLETLRRGDGGADRLARSLARAYVRGVDLDWSAVLGADPAHARTLRTALPTYAFRHERFWPAPSHGRGAPEALGVTAADHPFLGAAVELPATGGTVLTGRISLAAQPWLADHAVGGAVLLPGTAFVELLLRAGQETGCPEIAELVLEAPLFLPERGALHLQVAVDAPDAATGDRPVTVHARPADDPDAPWTRHATGTLTAEEPAPDGADPAPWPPADARPVPLDDFHDRTAARGFGYGPAFRGLTAVWRHGDALLAEVALPDAVPDAGRFALHPALLDAAVHPMLLNGGLDDSADGPWLPFTWSGVRSHATGADRLRVRLTPQGPGTVAVDLTDPTGAPVATARSLVTRPVPADRLRPAADGRALHRPVWQPWDLPAATGPDATWAVLGTDPADCPPGPTVHTGLAALRARLDAGEPVPDTVLLPCAGPSGPDLPGAAETATTTLLATLQQWLADDRCAASRLVIVTSGAVAATPGEDVTDLAAAPLWGLVRSAQSENPGRFLLVDTDGTDASRRALPAALAAARDADEPQLTLRAGRAARLRLTPYRPTDGGAPGRTAGSAAPALDPDGTLLITGGTGTLGGALARHLVRRHRPAHVLLAGRRGPDAPGATELAAELTALGAEVTVAACDTTDRAALAALIDGVPAAHPLTAVVHAAGVLDDGVLPSLTAERTIRVLAPKVRAAWHLHDLTRGHDLALFALYSSASGLLGTAGQANYAAANTFLDALAAHRAAHGLPATSLAWSLWDETTGLTRHLDQGSRTDRLARLGIGTLTTAQGLALFDTAAATAEPLLAPVPLTAHTPGAEPPALLRAAAPAAPRRAAPARTDAEPDGLTRRLRAADPAERDRLLRRLVQAEVRAVLGAQDRDAAPDRRLGDLGFDSLATVELRNRLSRATGLRLPSTLVFDHPTPADIAGYLRTRLLPDAPAPQPAPPAAPATAPRPGDTADIAAMDVDALIRLALDDHS</sequence>
<dbReference type="SMART" id="SM00825">
    <property type="entry name" value="PKS_KS"/>
    <property type="match status" value="1"/>
</dbReference>
<dbReference type="InterPro" id="IPR013968">
    <property type="entry name" value="PKS_KR"/>
</dbReference>
<feature type="region of interest" description="N-terminal hotdog fold" evidence="8">
    <location>
        <begin position="1032"/>
        <end position="1157"/>
    </location>
</feature>
<feature type="region of interest" description="Disordered" evidence="9">
    <location>
        <begin position="98"/>
        <end position="126"/>
    </location>
</feature>
<dbReference type="InterPro" id="IPR001227">
    <property type="entry name" value="Ac_transferase_dom_sf"/>
</dbReference>
<dbReference type="Pfam" id="PF22953">
    <property type="entry name" value="SpnB_Rossmann"/>
    <property type="match status" value="1"/>
</dbReference>
<feature type="region of interest" description="C-terminal hotdog fold" evidence="8">
    <location>
        <begin position="1170"/>
        <end position="1309"/>
    </location>
</feature>
<dbReference type="Gene3D" id="1.10.1200.10">
    <property type="entry name" value="ACP-like"/>
    <property type="match status" value="2"/>
</dbReference>
<proteinExistence type="predicted"/>
<feature type="region of interest" description="Disordered" evidence="9">
    <location>
        <begin position="1768"/>
        <end position="1794"/>
    </location>
</feature>
<evidence type="ECO:0000256" key="8">
    <source>
        <dbReference type="PROSITE-ProRule" id="PRU01363"/>
    </source>
</evidence>
<feature type="domain" description="Carrier" evidence="10">
    <location>
        <begin position="1798"/>
        <end position="1875"/>
    </location>
</feature>
<dbReference type="InterPro" id="IPR036291">
    <property type="entry name" value="NAD(P)-bd_dom_sf"/>
</dbReference>
<evidence type="ECO:0000313" key="13">
    <source>
        <dbReference type="EMBL" id="MEU3713511.1"/>
    </source>
</evidence>
<dbReference type="Gene3D" id="3.40.366.10">
    <property type="entry name" value="Malonyl-Coenzyme A Acyl Carrier Protein, domain 2"/>
    <property type="match status" value="1"/>
</dbReference>
<evidence type="ECO:0000256" key="9">
    <source>
        <dbReference type="SAM" id="MobiDB-lite"/>
    </source>
</evidence>
<dbReference type="InterPro" id="IPR049552">
    <property type="entry name" value="PKS_DH_N"/>
</dbReference>
<feature type="domain" description="Carrier" evidence="10">
    <location>
        <begin position="18"/>
        <end position="95"/>
    </location>
</feature>
<feature type="compositionally biased region" description="Low complexity" evidence="9">
    <location>
        <begin position="98"/>
        <end position="123"/>
    </location>
</feature>
<organism evidence="13 14">
    <name type="scientific">Streptomyces catenulae</name>
    <dbReference type="NCBI Taxonomy" id="66875"/>
    <lineage>
        <taxon>Bacteria</taxon>
        <taxon>Bacillati</taxon>
        <taxon>Actinomycetota</taxon>
        <taxon>Actinomycetes</taxon>
        <taxon>Kitasatosporales</taxon>
        <taxon>Streptomycetaceae</taxon>
        <taxon>Streptomyces</taxon>
    </lineage>
</organism>
<dbReference type="InterPro" id="IPR016036">
    <property type="entry name" value="Malonyl_transacylase_ACP-bd"/>
</dbReference>
<dbReference type="InterPro" id="IPR016035">
    <property type="entry name" value="Acyl_Trfase/lysoPLipase"/>
</dbReference>
<evidence type="ECO:0000256" key="5">
    <source>
        <dbReference type="ARBA" id="ARBA00023194"/>
    </source>
</evidence>
<feature type="compositionally biased region" description="Pro residues" evidence="9">
    <location>
        <begin position="1879"/>
        <end position="1889"/>
    </location>
</feature>
<dbReference type="SUPFAM" id="SSF47336">
    <property type="entry name" value="ACP-like"/>
    <property type="match status" value="2"/>
</dbReference>
<dbReference type="InterPro" id="IPR055123">
    <property type="entry name" value="SpnB-like_Rossmann"/>
</dbReference>
<dbReference type="InterPro" id="IPR050091">
    <property type="entry name" value="PKS_NRPS_Biosynth_Enz"/>
</dbReference>
<dbReference type="InterPro" id="IPR049900">
    <property type="entry name" value="PKS_mFAS_DH"/>
</dbReference>
<dbReference type="PROSITE" id="PS50075">
    <property type="entry name" value="CARRIER"/>
    <property type="match status" value="2"/>
</dbReference>
<dbReference type="SUPFAM" id="SSF51735">
    <property type="entry name" value="NAD(P)-binding Rossmann-fold domains"/>
    <property type="match status" value="2"/>
</dbReference>
<dbReference type="Pfam" id="PF14765">
    <property type="entry name" value="PS-DH"/>
    <property type="match status" value="1"/>
</dbReference>
<feature type="active site" description="Proton donor; for dehydratase activity" evidence="8">
    <location>
        <position position="1230"/>
    </location>
</feature>
<comment type="pathway">
    <text evidence="1">Antibiotic biosynthesis.</text>
</comment>
<dbReference type="Pfam" id="PF00109">
    <property type="entry name" value="ketoacyl-synt"/>
    <property type="match status" value="1"/>
</dbReference>
<keyword evidence="4" id="KW-0808">Transferase</keyword>
<dbReference type="InterPro" id="IPR014043">
    <property type="entry name" value="Acyl_transferase_dom"/>
</dbReference>
<accession>A0ABV2Z6A8</accession>
<dbReference type="InterPro" id="IPR057326">
    <property type="entry name" value="KR_dom"/>
</dbReference>
<feature type="compositionally biased region" description="Basic and acidic residues" evidence="9">
    <location>
        <begin position="1780"/>
        <end position="1794"/>
    </location>
</feature>
<reference evidence="13 14" key="1">
    <citation type="submission" date="2024-06" db="EMBL/GenBank/DDBJ databases">
        <title>The Natural Products Discovery Center: Release of the First 8490 Sequenced Strains for Exploring Actinobacteria Biosynthetic Diversity.</title>
        <authorList>
            <person name="Kalkreuter E."/>
            <person name="Kautsar S.A."/>
            <person name="Yang D."/>
            <person name="Bader C.D."/>
            <person name="Teijaro C.N."/>
            <person name="Fluegel L."/>
            <person name="Davis C.M."/>
            <person name="Simpson J.R."/>
            <person name="Lauterbach L."/>
            <person name="Steele A.D."/>
            <person name="Gui C."/>
            <person name="Meng S."/>
            <person name="Li G."/>
            <person name="Viehrig K."/>
            <person name="Ye F."/>
            <person name="Su P."/>
            <person name="Kiefer A.F."/>
            <person name="Nichols A."/>
            <person name="Cepeda A.J."/>
            <person name="Yan W."/>
            <person name="Fan B."/>
            <person name="Jiang Y."/>
            <person name="Adhikari A."/>
            <person name="Zheng C.-J."/>
            <person name="Schuster L."/>
            <person name="Cowan T.M."/>
            <person name="Smanski M.J."/>
            <person name="Chevrette M.G."/>
            <person name="De Carvalho L.P.S."/>
            <person name="Shen B."/>
        </authorList>
    </citation>
    <scope>NUCLEOTIDE SEQUENCE [LARGE SCALE GENOMIC DNA]</scope>
    <source>
        <strain evidence="13 14">NPDC033039</strain>
    </source>
</reference>
<dbReference type="PANTHER" id="PTHR43775">
    <property type="entry name" value="FATTY ACID SYNTHASE"/>
    <property type="match status" value="1"/>
</dbReference>
<dbReference type="PROSITE" id="PS52019">
    <property type="entry name" value="PKS_MFAS_DH"/>
    <property type="match status" value="1"/>
</dbReference>
<dbReference type="Proteomes" id="UP001550853">
    <property type="component" value="Unassembled WGS sequence"/>
</dbReference>
<evidence type="ECO:0000313" key="14">
    <source>
        <dbReference type="Proteomes" id="UP001550853"/>
    </source>
</evidence>
<dbReference type="Pfam" id="PF21089">
    <property type="entry name" value="PKS_DH_N"/>
    <property type="match status" value="1"/>
</dbReference>
<dbReference type="Gene3D" id="3.30.70.3290">
    <property type="match status" value="1"/>
</dbReference>
<dbReference type="Gene3D" id="3.40.50.720">
    <property type="entry name" value="NAD(P)-binding Rossmann-like Domain"/>
    <property type="match status" value="1"/>
</dbReference>
<dbReference type="InterPro" id="IPR006162">
    <property type="entry name" value="Ppantetheine_attach_site"/>
</dbReference>
<evidence type="ECO:0000256" key="3">
    <source>
        <dbReference type="ARBA" id="ARBA00022553"/>
    </source>
</evidence>
<dbReference type="SMART" id="SM01294">
    <property type="entry name" value="PKS_PP_betabranch"/>
    <property type="match status" value="1"/>
</dbReference>
<keyword evidence="5" id="KW-0045">Antibiotic biosynthesis</keyword>
<dbReference type="InterPro" id="IPR042104">
    <property type="entry name" value="PKS_dehydratase_sf"/>
</dbReference>
<dbReference type="InterPro" id="IPR032821">
    <property type="entry name" value="PKS_assoc"/>
</dbReference>
<dbReference type="Pfam" id="PF08659">
    <property type="entry name" value="KR"/>
    <property type="match status" value="1"/>
</dbReference>
<dbReference type="Gene3D" id="3.10.129.110">
    <property type="entry name" value="Polyketide synthase dehydratase"/>
    <property type="match status" value="1"/>
</dbReference>
<dbReference type="PROSITE" id="PS52004">
    <property type="entry name" value="KS3_2"/>
    <property type="match status" value="1"/>
</dbReference>
<feature type="active site" description="Proton acceptor; for dehydratase activity" evidence="8">
    <location>
        <position position="1064"/>
    </location>
</feature>
<keyword evidence="2" id="KW-0596">Phosphopantetheine</keyword>
<protein>
    <submittedName>
        <fullName evidence="13">Type I polyketide synthase</fullName>
    </submittedName>
</protein>
<feature type="region of interest" description="Disordered" evidence="9">
    <location>
        <begin position="1876"/>
        <end position="1899"/>
    </location>
</feature>
<dbReference type="SUPFAM" id="SSF53901">
    <property type="entry name" value="Thiolase-like"/>
    <property type="match status" value="1"/>
</dbReference>
<evidence type="ECO:0000256" key="4">
    <source>
        <dbReference type="ARBA" id="ARBA00022679"/>
    </source>
</evidence>
<dbReference type="Gene3D" id="3.40.47.10">
    <property type="match status" value="1"/>
</dbReference>
<feature type="region of interest" description="Disordered" evidence="9">
    <location>
        <begin position="1497"/>
        <end position="1517"/>
    </location>
</feature>
<feature type="compositionally biased region" description="Low complexity" evidence="9">
    <location>
        <begin position="1768"/>
        <end position="1779"/>
    </location>
</feature>
<dbReference type="InterPro" id="IPR014030">
    <property type="entry name" value="Ketoacyl_synth_N"/>
</dbReference>
<dbReference type="PANTHER" id="PTHR43775:SF51">
    <property type="entry name" value="INACTIVE PHENOLPHTHIOCEROL SYNTHESIS POLYKETIDE SYNTHASE TYPE I PKS1-RELATED"/>
    <property type="match status" value="1"/>
</dbReference>
<comment type="caution">
    <text evidence="13">The sequence shown here is derived from an EMBL/GenBank/DDBJ whole genome shotgun (WGS) entry which is preliminary data.</text>
</comment>
<dbReference type="InterPro" id="IPR009081">
    <property type="entry name" value="PP-bd_ACP"/>
</dbReference>
<keyword evidence="14" id="KW-1185">Reference proteome</keyword>
<dbReference type="InterPro" id="IPR014031">
    <property type="entry name" value="Ketoacyl_synth_C"/>
</dbReference>
<dbReference type="CDD" id="cd08956">
    <property type="entry name" value="KR_3_FAS_SDR_x"/>
    <property type="match status" value="1"/>
</dbReference>
<feature type="domain" description="Ketosynthase family 3 (KS3)" evidence="11">
    <location>
        <begin position="126"/>
        <end position="551"/>
    </location>
</feature>
<feature type="domain" description="PKS/mFAS DH" evidence="12">
    <location>
        <begin position="1032"/>
        <end position="1309"/>
    </location>
</feature>
<dbReference type="SMART" id="SM00823">
    <property type="entry name" value="PKS_PP"/>
    <property type="match status" value="2"/>
</dbReference>
<dbReference type="PROSITE" id="PS00012">
    <property type="entry name" value="PHOSPHOPANTETHEINE"/>
    <property type="match status" value="2"/>
</dbReference>
<dbReference type="InterPro" id="IPR036736">
    <property type="entry name" value="ACP-like_sf"/>
</dbReference>
<dbReference type="Pfam" id="PF02801">
    <property type="entry name" value="Ketoacyl-synt_C"/>
    <property type="match status" value="1"/>
</dbReference>
<dbReference type="EMBL" id="JBEZVI010000026">
    <property type="protein sequence ID" value="MEU3713511.1"/>
    <property type="molecule type" value="Genomic_DNA"/>
</dbReference>
<feature type="region of interest" description="Disordered" evidence="9">
    <location>
        <begin position="1122"/>
        <end position="1177"/>
    </location>
</feature>
<dbReference type="SMART" id="SM00827">
    <property type="entry name" value="PKS_AT"/>
    <property type="match status" value="1"/>
</dbReference>
<dbReference type="InterPro" id="IPR020841">
    <property type="entry name" value="PKS_Beta-ketoAc_synthase_dom"/>
</dbReference>
<evidence type="ECO:0000256" key="7">
    <source>
        <dbReference type="ARBA" id="ARBA00023315"/>
    </source>
</evidence>
<dbReference type="Pfam" id="PF00550">
    <property type="entry name" value="PP-binding"/>
    <property type="match status" value="2"/>
</dbReference>
<dbReference type="SMART" id="SM00822">
    <property type="entry name" value="PKS_KR"/>
    <property type="match status" value="1"/>
</dbReference>
<dbReference type="InterPro" id="IPR020807">
    <property type="entry name" value="PKS_DH"/>
</dbReference>
<evidence type="ECO:0000256" key="2">
    <source>
        <dbReference type="ARBA" id="ARBA00022450"/>
    </source>
</evidence>
<evidence type="ECO:0000259" key="12">
    <source>
        <dbReference type="PROSITE" id="PS52019"/>
    </source>
</evidence>
<keyword evidence="7" id="KW-0012">Acyltransferase</keyword>
<dbReference type="SUPFAM" id="SSF52151">
    <property type="entry name" value="FabD/lysophospholipase-like"/>
    <property type="match status" value="1"/>
</dbReference>
<gene>
    <name evidence="13" type="ORF">AB0E61_25870</name>
</gene>
<evidence type="ECO:0000256" key="1">
    <source>
        <dbReference type="ARBA" id="ARBA00004792"/>
    </source>
</evidence>